<feature type="repeat" description="Pumilio" evidence="2">
    <location>
        <begin position="807"/>
        <end position="842"/>
    </location>
</feature>
<feature type="compositionally biased region" description="Polar residues" evidence="4">
    <location>
        <begin position="533"/>
        <end position="545"/>
    </location>
</feature>
<feature type="region of interest" description="Disordered" evidence="4">
    <location>
        <begin position="187"/>
        <end position="345"/>
    </location>
</feature>
<dbReference type="OrthoDB" id="668540at2759"/>
<dbReference type="CDD" id="cd07920">
    <property type="entry name" value="Pumilio"/>
    <property type="match status" value="1"/>
</dbReference>
<proteinExistence type="predicted"/>
<feature type="compositionally biased region" description="Low complexity" evidence="4">
    <location>
        <begin position="187"/>
        <end position="204"/>
    </location>
</feature>
<feature type="repeat" description="Pumilio" evidence="2">
    <location>
        <begin position="843"/>
        <end position="880"/>
    </location>
</feature>
<dbReference type="InterPro" id="IPR011989">
    <property type="entry name" value="ARM-like"/>
</dbReference>
<dbReference type="Pfam" id="PF00806">
    <property type="entry name" value="PUF"/>
    <property type="match status" value="8"/>
</dbReference>
<dbReference type="AlphaFoldDB" id="A0A316URA7"/>
<gene>
    <name evidence="6" type="ORF">BDZ90DRAFT_260338</name>
</gene>
<dbReference type="PANTHER" id="PTHR12537">
    <property type="entry name" value="RNA BINDING PROTEIN PUMILIO-RELATED"/>
    <property type="match status" value="1"/>
</dbReference>
<feature type="repeat" description="Pumilio" evidence="2">
    <location>
        <begin position="771"/>
        <end position="806"/>
    </location>
</feature>
<evidence type="ECO:0000256" key="2">
    <source>
        <dbReference type="PROSITE-ProRule" id="PRU00317"/>
    </source>
</evidence>
<dbReference type="InterPro" id="IPR016024">
    <property type="entry name" value="ARM-type_fold"/>
</dbReference>
<dbReference type="SUPFAM" id="SSF48371">
    <property type="entry name" value="ARM repeat"/>
    <property type="match status" value="1"/>
</dbReference>
<dbReference type="PROSITE" id="PS50302">
    <property type="entry name" value="PUM"/>
    <property type="match status" value="8"/>
</dbReference>
<dbReference type="SMART" id="SM00025">
    <property type="entry name" value="Pumilio"/>
    <property type="match status" value="8"/>
</dbReference>
<feature type="compositionally biased region" description="Low complexity" evidence="4">
    <location>
        <begin position="87"/>
        <end position="99"/>
    </location>
</feature>
<dbReference type="EMBL" id="KZ819667">
    <property type="protein sequence ID" value="PWN27850.1"/>
    <property type="molecule type" value="Genomic_DNA"/>
</dbReference>
<feature type="repeat" description="Pumilio" evidence="2">
    <location>
        <begin position="699"/>
        <end position="734"/>
    </location>
</feature>
<dbReference type="GO" id="GO:0003729">
    <property type="term" value="F:mRNA binding"/>
    <property type="evidence" value="ECO:0007669"/>
    <property type="project" value="TreeGrafter"/>
</dbReference>
<dbReference type="PROSITE" id="PS50303">
    <property type="entry name" value="PUM_HD"/>
    <property type="match status" value="1"/>
</dbReference>
<feature type="repeat" description="Pumilio" evidence="2">
    <location>
        <begin position="590"/>
        <end position="625"/>
    </location>
</feature>
<feature type="region of interest" description="Disordered" evidence="4">
    <location>
        <begin position="382"/>
        <end position="545"/>
    </location>
</feature>
<dbReference type="InterPro" id="IPR001313">
    <property type="entry name" value="Pumilio_RNA-bd_rpt"/>
</dbReference>
<dbReference type="PANTHER" id="PTHR12537:SF13">
    <property type="entry name" value="PUMILIO HOMOLOGY DOMAIN FAMILY MEMBER 4"/>
    <property type="match status" value="1"/>
</dbReference>
<feature type="compositionally biased region" description="Polar residues" evidence="4">
    <location>
        <begin position="26"/>
        <end position="42"/>
    </location>
</feature>
<keyword evidence="7" id="KW-1185">Reference proteome</keyword>
<dbReference type="Gene3D" id="1.25.10.10">
    <property type="entry name" value="Leucine-rich Repeat Variant"/>
    <property type="match status" value="1"/>
</dbReference>
<dbReference type="GeneID" id="37030067"/>
<feature type="repeat" description="Pumilio" evidence="2">
    <location>
        <begin position="662"/>
        <end position="698"/>
    </location>
</feature>
<dbReference type="RefSeq" id="XP_025362462.1">
    <property type="nucleotide sequence ID" value="XM_025508244.1"/>
</dbReference>
<feature type="compositionally biased region" description="Gly residues" evidence="4">
    <location>
        <begin position="1104"/>
        <end position="1115"/>
    </location>
</feature>
<accession>A0A316URA7</accession>
<feature type="compositionally biased region" description="Basic and acidic residues" evidence="4">
    <location>
        <begin position="382"/>
        <end position="391"/>
    </location>
</feature>
<feature type="repeat" description="Pumilio" evidence="2">
    <location>
        <begin position="735"/>
        <end position="770"/>
    </location>
</feature>
<dbReference type="InterPro" id="IPR033133">
    <property type="entry name" value="PUM-HD"/>
</dbReference>
<feature type="compositionally biased region" description="Gly residues" evidence="4">
    <location>
        <begin position="1034"/>
        <end position="1044"/>
    </location>
</feature>
<feature type="compositionally biased region" description="Low complexity" evidence="4">
    <location>
        <begin position="267"/>
        <end position="281"/>
    </location>
</feature>
<evidence type="ECO:0000256" key="4">
    <source>
        <dbReference type="SAM" id="MobiDB-lite"/>
    </source>
</evidence>
<dbReference type="GO" id="GO:0010608">
    <property type="term" value="P:post-transcriptional regulation of gene expression"/>
    <property type="evidence" value="ECO:0007669"/>
    <property type="project" value="TreeGrafter"/>
</dbReference>
<feature type="repeat" description="Pumilio" evidence="2">
    <location>
        <begin position="626"/>
        <end position="661"/>
    </location>
</feature>
<dbReference type="FunFam" id="1.25.10.10:FF:000237">
    <property type="entry name" value="Pumilio homolog 9"/>
    <property type="match status" value="1"/>
</dbReference>
<protein>
    <submittedName>
        <fullName evidence="6">ARM repeat-containing protein</fullName>
    </submittedName>
</protein>
<feature type="region of interest" description="Disordered" evidence="4">
    <location>
        <begin position="1083"/>
        <end position="1115"/>
    </location>
</feature>
<dbReference type="GO" id="GO:0005737">
    <property type="term" value="C:cytoplasm"/>
    <property type="evidence" value="ECO:0007669"/>
    <property type="project" value="TreeGrafter"/>
</dbReference>
<feature type="compositionally biased region" description="Low complexity" evidence="4">
    <location>
        <begin position="1083"/>
        <end position="1103"/>
    </location>
</feature>
<feature type="compositionally biased region" description="Polar residues" evidence="4">
    <location>
        <begin position="462"/>
        <end position="477"/>
    </location>
</feature>
<reference evidence="6 7" key="1">
    <citation type="journal article" date="2018" name="Mol. Biol. Evol.">
        <title>Broad Genomic Sampling Reveals a Smut Pathogenic Ancestry of the Fungal Clade Ustilaginomycotina.</title>
        <authorList>
            <person name="Kijpornyongpan T."/>
            <person name="Mondo S.J."/>
            <person name="Barry K."/>
            <person name="Sandor L."/>
            <person name="Lee J."/>
            <person name="Lipzen A."/>
            <person name="Pangilinan J."/>
            <person name="LaButti K."/>
            <person name="Hainaut M."/>
            <person name="Henrissat B."/>
            <person name="Grigoriev I.V."/>
            <person name="Spatafora J.W."/>
            <person name="Aime M.C."/>
        </authorList>
    </citation>
    <scope>NUCLEOTIDE SEQUENCE [LARGE SCALE GENOMIC DNA]</scope>
    <source>
        <strain evidence="6 7">MCA 5214</strain>
    </source>
</reference>
<dbReference type="Proteomes" id="UP000245884">
    <property type="component" value="Unassembled WGS sequence"/>
</dbReference>
<evidence type="ECO:0000259" key="5">
    <source>
        <dbReference type="PROSITE" id="PS50303"/>
    </source>
</evidence>
<keyword evidence="1" id="KW-0677">Repeat</keyword>
<dbReference type="InterPro" id="IPR033712">
    <property type="entry name" value="Pumilio_RNA-bd"/>
</dbReference>
<feature type="region of interest" description="Disordered" evidence="4">
    <location>
        <begin position="1"/>
        <end position="104"/>
    </location>
</feature>
<name>A0A316URA7_9BASI</name>
<feature type="region of interest" description="Disordered" evidence="4">
    <location>
        <begin position="1006"/>
        <end position="1044"/>
    </location>
</feature>
<feature type="compositionally biased region" description="Low complexity" evidence="4">
    <location>
        <begin position="306"/>
        <end position="318"/>
    </location>
</feature>
<dbReference type="STRING" id="1569628.A0A316URA7"/>
<feature type="compositionally biased region" description="Polar residues" evidence="4">
    <location>
        <begin position="52"/>
        <end position="65"/>
    </location>
</feature>
<feature type="coiled-coil region" evidence="3">
    <location>
        <begin position="106"/>
        <end position="151"/>
    </location>
</feature>
<evidence type="ECO:0000313" key="6">
    <source>
        <dbReference type="EMBL" id="PWN27850.1"/>
    </source>
</evidence>
<keyword evidence="3" id="KW-0175">Coiled coil</keyword>
<evidence type="ECO:0000313" key="7">
    <source>
        <dbReference type="Proteomes" id="UP000245884"/>
    </source>
</evidence>
<organism evidence="6 7">
    <name type="scientific">Jaminaea rosea</name>
    <dbReference type="NCBI Taxonomy" id="1569628"/>
    <lineage>
        <taxon>Eukaryota</taxon>
        <taxon>Fungi</taxon>
        <taxon>Dikarya</taxon>
        <taxon>Basidiomycota</taxon>
        <taxon>Ustilaginomycotina</taxon>
        <taxon>Exobasidiomycetes</taxon>
        <taxon>Microstromatales</taxon>
        <taxon>Microstromatales incertae sedis</taxon>
        <taxon>Jaminaea</taxon>
    </lineage>
</organism>
<sequence>MEDAAANGHLSGPDSPSDAAKKRLSMNGQSPIGSERGNSPNGGNRAAKLMASVSSLPSGGTSMASAPSEDSLPARTSSQHSPVSPAVLGDDLSGSGVLDGADKESSIKARIERKRLEHERQRLLQRQAFEEQMKMLERQQLEEEANLLRQEGTLAPGQGRTASSVNFAAASAPSTPPYSDRLAFASRAGGAAPAAAPSSLRGSRVASPNPLGSGLNDLNDTEDGLNGSNVPGLPPLNNVRSVPSTRRTSREVKPSQLGPHQDVALAPVPSSGPRRSMPGPGDLASSFNRMALSGGGARPDGQVQQPGNAPNAPTAPAGSGFQRLLSKTGVDTSSDAQGGVNTGMTPVFNERFLFDDELDAEDSAFVRKYNLSGDDDKFPLLRGDKFQEMPNHHSQLSTSSAALDLAPLSQTEGRRGPAGDGAPHLSEWPQFDKQAGGRGRSERTSPHGTALGARPSPLGMPTSGSAQGLSTSANATSPVARFASNPGQQGGAGSGFRAASGGRGFAGGDRSFPSSFGNGGPTSRLPSSGAPVPSSQQSSRPTSGFFQAFGNGTGVDSAFRGDSNTIMTTDPALDPPGRKGELDVNTRLEDLKGEIFTLCKDQHGCRYLQKKLEEGVPAYRDMIFTETFAHFADLMTDPFGNYLCQKMLEHCTDEQRNCIVESVANELVTISLNMHGTRAVQKTIDFLSTSRQIHSIILALGMNVVTLIKDLNGNHVIQKCLNRLSAEDNQFIYNAVAAHCVEVATHRHGCCVLQRCVDHASDQQRVQLVQEITYNALTLVQDPFGNYVVQYILDLNDARFTEAIIRQFIGNICLLSVQKFSSNVIEKCIRVADAKLRQLLVEELLNRARLEKLLRDSFANYVVQTALDYSEPLQRAQLVECIRPILPMIRNTPYGKRIQSKLQRDTFDPSAGPAGMGGPMGGMGMGVGGHAGLAGVPYHVLQAAAHQQHLQAMAAMQAQAHHGGQGRYPMDYGGYGRGNPYSGGATGPYPSGPAAAGYGGGRGGGGGGHALPAPHQLYGGNDRVMSGHGHGHGHAGGGMGMNRFPSGGGPTSGYGGGGGGGMGGGYGNAAGGYGGGYGGHQQGNAHAHAHAANGPLNPSTSTGSVGGFGQGGPGF</sequence>
<feature type="compositionally biased region" description="Polar residues" evidence="4">
    <location>
        <begin position="392"/>
        <end position="401"/>
    </location>
</feature>
<feature type="domain" description="PUM-HD" evidence="5">
    <location>
        <begin position="568"/>
        <end position="906"/>
    </location>
</feature>
<evidence type="ECO:0000256" key="1">
    <source>
        <dbReference type="ARBA" id="ARBA00022737"/>
    </source>
</evidence>
<evidence type="ECO:0000256" key="3">
    <source>
        <dbReference type="SAM" id="Coils"/>
    </source>
</evidence>